<evidence type="ECO:0000256" key="1">
    <source>
        <dbReference type="ARBA" id="ARBA00022801"/>
    </source>
</evidence>
<dbReference type="RefSeq" id="WP_349300361.1">
    <property type="nucleotide sequence ID" value="NZ_JBEDNQ010000010.1"/>
</dbReference>
<dbReference type="Gene3D" id="1.10.150.750">
    <property type="match status" value="1"/>
</dbReference>
<dbReference type="InterPro" id="IPR036412">
    <property type="entry name" value="HAD-like_sf"/>
</dbReference>
<dbReference type="PANTHER" id="PTHR43316">
    <property type="entry name" value="HYDROLASE, HALOACID DELAHOGENASE-RELATED"/>
    <property type="match status" value="1"/>
</dbReference>
<keyword evidence="4" id="KW-1185">Reference proteome</keyword>
<protein>
    <submittedName>
        <fullName evidence="3">Haloacid dehalogenase</fullName>
    </submittedName>
</protein>
<evidence type="ECO:0000313" key="4">
    <source>
        <dbReference type="Proteomes" id="UP001494902"/>
    </source>
</evidence>
<feature type="region of interest" description="Disordered" evidence="2">
    <location>
        <begin position="199"/>
        <end position="219"/>
    </location>
</feature>
<dbReference type="SUPFAM" id="SSF56784">
    <property type="entry name" value="HAD-like"/>
    <property type="match status" value="1"/>
</dbReference>
<reference evidence="3 4" key="1">
    <citation type="submission" date="2024-03" db="EMBL/GenBank/DDBJ databases">
        <title>Draft genome sequence of Pseudonocardia nematodicida JCM 31783.</title>
        <authorList>
            <person name="Butdee W."/>
            <person name="Duangmal K."/>
        </authorList>
    </citation>
    <scope>NUCLEOTIDE SEQUENCE [LARGE SCALE GENOMIC DNA]</scope>
    <source>
        <strain evidence="3 4">JCM 31783</strain>
    </source>
</reference>
<comment type="caution">
    <text evidence="3">The sequence shown here is derived from an EMBL/GenBank/DDBJ whole genome shotgun (WGS) entry which is preliminary data.</text>
</comment>
<dbReference type="InterPro" id="IPR023214">
    <property type="entry name" value="HAD_sf"/>
</dbReference>
<evidence type="ECO:0000256" key="2">
    <source>
        <dbReference type="SAM" id="MobiDB-lite"/>
    </source>
</evidence>
<evidence type="ECO:0000313" key="3">
    <source>
        <dbReference type="EMBL" id="MEQ3553290.1"/>
    </source>
</evidence>
<accession>A0ABV1KFQ2</accession>
<proteinExistence type="predicted"/>
<keyword evidence="1" id="KW-0378">Hydrolase</keyword>
<dbReference type="EMBL" id="JBEDNQ010000010">
    <property type="protein sequence ID" value="MEQ3553290.1"/>
    <property type="molecule type" value="Genomic_DNA"/>
</dbReference>
<dbReference type="Gene3D" id="3.40.50.1000">
    <property type="entry name" value="HAD superfamily/HAD-like"/>
    <property type="match status" value="1"/>
</dbReference>
<gene>
    <name evidence="3" type="ORF">WIS52_22700</name>
</gene>
<sequence>MTPPSAVRPVVTFDLFSALTDTRRGASATFTGIASERGWPVSGEHLYDVWDRLNKQAQARALPGTTFRELSRSALAAAYAELGLTADPAADLDRLWRAAPDWPLWPDAEAGVRAVAEQAEVGILSNVDDELVVTTRAYPLVDPRRLLTSQRLGAYKPSPEIYRRARDAAPGLVHVAASARDVRGALEAGIPTIRLIRDGHRLDPDGPAPDVEVTDARDLPDAVARIGHSRS</sequence>
<organism evidence="3 4">
    <name type="scientific">Pseudonocardia nematodicida</name>
    <dbReference type="NCBI Taxonomy" id="1206997"/>
    <lineage>
        <taxon>Bacteria</taxon>
        <taxon>Bacillati</taxon>
        <taxon>Actinomycetota</taxon>
        <taxon>Actinomycetes</taxon>
        <taxon>Pseudonocardiales</taxon>
        <taxon>Pseudonocardiaceae</taxon>
        <taxon>Pseudonocardia</taxon>
    </lineage>
</organism>
<name>A0ABV1KFQ2_9PSEU</name>
<dbReference type="PANTHER" id="PTHR43316:SF3">
    <property type="entry name" value="HALOACID DEHALOGENASE, TYPE II (AFU_ORTHOLOGUE AFUA_2G07750)-RELATED"/>
    <property type="match status" value="1"/>
</dbReference>
<dbReference type="Proteomes" id="UP001494902">
    <property type="component" value="Unassembled WGS sequence"/>
</dbReference>
<dbReference type="InterPro" id="IPR051540">
    <property type="entry name" value="S-2-haloacid_dehalogenase"/>
</dbReference>